<evidence type="ECO:0000313" key="1">
    <source>
        <dbReference type="EMBL" id="DAG00474.1"/>
    </source>
</evidence>
<reference evidence="1" key="1">
    <citation type="journal article" date="2021" name="Proc. Natl. Acad. Sci. U.S.A.">
        <title>A Catalog of Tens of Thousands of Viruses from Human Metagenomes Reveals Hidden Associations with Chronic Diseases.</title>
        <authorList>
            <person name="Tisza M.J."/>
            <person name="Buck C.B."/>
        </authorList>
    </citation>
    <scope>NUCLEOTIDE SEQUENCE</scope>
    <source>
        <strain evidence="1">Ct3r22</strain>
    </source>
</reference>
<organism evidence="1">
    <name type="scientific">Siphoviridae sp. ct3r22</name>
    <dbReference type="NCBI Taxonomy" id="2825325"/>
    <lineage>
        <taxon>Viruses</taxon>
        <taxon>Duplodnaviria</taxon>
        <taxon>Heunggongvirae</taxon>
        <taxon>Uroviricota</taxon>
        <taxon>Caudoviricetes</taxon>
    </lineage>
</organism>
<protein>
    <submittedName>
        <fullName evidence="1">Uncharacterized protein</fullName>
    </submittedName>
</protein>
<proteinExistence type="predicted"/>
<name>A0A8S5V149_9CAUD</name>
<accession>A0A8S5V149</accession>
<sequence length="160" mass="17869">MDKDTKDINGGGVRVGTNNTSIRIGSQLIAGKEFDWSKLYDALTYLPPTDTIRGTRMLIIANLSSHNISLYRSGQLTTVESGKIDWYSNGVGSNIDFDIQNESNDPVRYLEIYKCRLVGSSDSQMEINENICQPGSAIQSFIAGDFDDLDYVLFVFDYNE</sequence>
<dbReference type="EMBL" id="BK016180">
    <property type="protein sequence ID" value="DAG00474.1"/>
    <property type="molecule type" value="Genomic_DNA"/>
</dbReference>